<dbReference type="NCBIfam" id="TIGR01207">
    <property type="entry name" value="rmlA"/>
    <property type="match status" value="1"/>
</dbReference>
<feature type="domain" description="Nucleotidyl transferase" evidence="11">
    <location>
        <begin position="2"/>
        <end position="238"/>
    </location>
</feature>
<dbReference type="PANTHER" id="PTHR43532:SF4">
    <property type="entry name" value="GLUCOSE-1-PHOSPHATE THYMIDYLYLTRANSFERASE 2"/>
    <property type="match status" value="1"/>
</dbReference>
<evidence type="ECO:0000313" key="13">
    <source>
        <dbReference type="Proteomes" id="UP001056635"/>
    </source>
</evidence>
<keyword evidence="13" id="KW-1185">Reference proteome</keyword>
<dbReference type="Pfam" id="PF00483">
    <property type="entry name" value="NTP_transferase"/>
    <property type="match status" value="1"/>
</dbReference>
<reference evidence="12" key="1">
    <citation type="submission" date="2021-09" db="EMBL/GenBank/DDBJ databases">
        <title>First case of bloodstream infection caused by Mixta hanseatica sp. nov., a member of the Erwiniaceae family.</title>
        <authorList>
            <person name="Both A."/>
            <person name="Huang J."/>
            <person name="Wenzel P."/>
            <person name="Aepfelbacher M."/>
            <person name="Rohde H."/>
            <person name="Christner M."/>
            <person name="Hentschke M."/>
        </authorList>
    </citation>
    <scope>NUCLEOTIDE SEQUENCE</scope>
    <source>
        <strain evidence="12">X22927</strain>
    </source>
</reference>
<dbReference type="Gene3D" id="3.90.550.10">
    <property type="entry name" value="Spore Coat Polysaccharide Biosynthesis Protein SpsA, Chain A"/>
    <property type="match status" value="1"/>
</dbReference>
<evidence type="ECO:0000256" key="10">
    <source>
        <dbReference type="RuleBase" id="RU003706"/>
    </source>
</evidence>
<evidence type="ECO:0000256" key="7">
    <source>
        <dbReference type="ARBA" id="ARBA00022842"/>
    </source>
</evidence>
<dbReference type="CDD" id="cd02538">
    <property type="entry name" value="G1P_TT_short"/>
    <property type="match status" value="1"/>
</dbReference>
<comment type="cofactor">
    <cofactor evidence="1">
        <name>Mg(2+)</name>
        <dbReference type="ChEBI" id="CHEBI:18420"/>
    </cofactor>
</comment>
<evidence type="ECO:0000256" key="8">
    <source>
        <dbReference type="ARBA" id="ARBA00037065"/>
    </source>
</evidence>
<comment type="similarity">
    <text evidence="2 10">Belongs to the glucose-1-phosphate thymidylyltransferase family.</text>
</comment>
<evidence type="ECO:0000256" key="9">
    <source>
        <dbReference type="ARBA" id="ARBA00049336"/>
    </source>
</evidence>
<evidence type="ECO:0000259" key="11">
    <source>
        <dbReference type="Pfam" id="PF00483"/>
    </source>
</evidence>
<evidence type="ECO:0000256" key="5">
    <source>
        <dbReference type="ARBA" id="ARBA00022695"/>
    </source>
</evidence>
<sequence>MKGIILAGGSGTRLHPITRGISKQLLPIYDKPMIYYPLSVLMLAGIREILIITTPDDMPHFQRLLGNGSEFGIRLEYAAQPSPDGLAQAFIIGETFLNGEPSCLALGDNIWFGQGFSPKLKKVAARSQGATVFGYQVMDPERFGVVEFDDDFRAISLEEKPTKPKSNWAITGLYFYDSQVVDFARQVKPSERGELEITSINQRYLEQGELSVELLGRGFAWLDTGTHDSLIEASTFVQTVEKRQGFKIACLEEIAWRNGWLDDDSLRRAAQALHKTGYGQYLLDILHARPRQY</sequence>
<dbReference type="InterPro" id="IPR029044">
    <property type="entry name" value="Nucleotide-diphossugar_trans"/>
</dbReference>
<dbReference type="EC" id="2.7.7.24" evidence="3 10"/>
<gene>
    <name evidence="12" type="primary">rfbA</name>
    <name evidence="12" type="ORF">K6958_19220</name>
</gene>
<accession>A0ABY4R913</accession>
<dbReference type="RefSeq" id="WP_249892590.1">
    <property type="nucleotide sequence ID" value="NZ_CP082904.1"/>
</dbReference>
<dbReference type="Proteomes" id="UP001056635">
    <property type="component" value="Chromosome"/>
</dbReference>
<evidence type="ECO:0000256" key="2">
    <source>
        <dbReference type="ARBA" id="ARBA00010480"/>
    </source>
</evidence>
<dbReference type="GO" id="GO:0008879">
    <property type="term" value="F:glucose-1-phosphate thymidylyltransferase activity"/>
    <property type="evidence" value="ECO:0007669"/>
    <property type="project" value="UniProtKB-EC"/>
</dbReference>
<keyword evidence="5 10" id="KW-0548">Nucleotidyltransferase</keyword>
<organism evidence="12 13">
    <name type="scientific">Mixta hanseatica</name>
    <dbReference type="NCBI Taxonomy" id="2872648"/>
    <lineage>
        <taxon>Bacteria</taxon>
        <taxon>Pseudomonadati</taxon>
        <taxon>Pseudomonadota</taxon>
        <taxon>Gammaproteobacteria</taxon>
        <taxon>Enterobacterales</taxon>
        <taxon>Erwiniaceae</taxon>
        <taxon>Mixta</taxon>
    </lineage>
</organism>
<dbReference type="InterPro" id="IPR005907">
    <property type="entry name" value="G1P_thy_trans_s"/>
</dbReference>
<dbReference type="InterPro" id="IPR005835">
    <property type="entry name" value="NTP_transferase_dom"/>
</dbReference>
<evidence type="ECO:0000313" key="12">
    <source>
        <dbReference type="EMBL" id="UQY43937.1"/>
    </source>
</evidence>
<dbReference type="SUPFAM" id="SSF53448">
    <property type="entry name" value="Nucleotide-diphospho-sugar transferases"/>
    <property type="match status" value="1"/>
</dbReference>
<dbReference type="PANTHER" id="PTHR43532">
    <property type="entry name" value="GLUCOSE-1-PHOSPHATE THYMIDYLYLTRANSFERASE"/>
    <property type="match status" value="1"/>
</dbReference>
<protein>
    <recommendedName>
        <fullName evidence="3 10">Glucose-1-phosphate thymidylyltransferase</fullName>
        <ecNumber evidence="3 10">2.7.7.24</ecNumber>
    </recommendedName>
</protein>
<comment type="catalytic activity">
    <reaction evidence="9 10">
        <text>dTTP + alpha-D-glucose 1-phosphate + H(+) = dTDP-alpha-D-glucose + diphosphate</text>
        <dbReference type="Rhea" id="RHEA:15225"/>
        <dbReference type="ChEBI" id="CHEBI:15378"/>
        <dbReference type="ChEBI" id="CHEBI:33019"/>
        <dbReference type="ChEBI" id="CHEBI:37568"/>
        <dbReference type="ChEBI" id="CHEBI:57477"/>
        <dbReference type="ChEBI" id="CHEBI:58601"/>
        <dbReference type="EC" id="2.7.7.24"/>
    </reaction>
</comment>
<keyword evidence="6 10" id="KW-0479">Metal-binding</keyword>
<proteinExistence type="inferred from homology"/>
<evidence type="ECO:0000256" key="1">
    <source>
        <dbReference type="ARBA" id="ARBA00001946"/>
    </source>
</evidence>
<keyword evidence="4 10" id="KW-0808">Transferase</keyword>
<evidence type="ECO:0000256" key="6">
    <source>
        <dbReference type="ARBA" id="ARBA00022723"/>
    </source>
</evidence>
<dbReference type="EMBL" id="CP082904">
    <property type="protein sequence ID" value="UQY43937.1"/>
    <property type="molecule type" value="Genomic_DNA"/>
</dbReference>
<keyword evidence="7 10" id="KW-0460">Magnesium</keyword>
<name>A0ABY4R913_9GAMM</name>
<evidence type="ECO:0000256" key="3">
    <source>
        <dbReference type="ARBA" id="ARBA00012461"/>
    </source>
</evidence>
<comment type="function">
    <text evidence="8 10">Catalyzes the formation of dTDP-glucose, from dTTP and glucose 1-phosphate, as well as its pyrophosphorolysis.</text>
</comment>
<evidence type="ECO:0000256" key="4">
    <source>
        <dbReference type="ARBA" id="ARBA00022679"/>
    </source>
</evidence>